<evidence type="ECO:0000256" key="2">
    <source>
        <dbReference type="ARBA" id="ARBA00022448"/>
    </source>
</evidence>
<evidence type="ECO:0000256" key="3">
    <source>
        <dbReference type="ARBA" id="ARBA00022741"/>
    </source>
</evidence>
<feature type="domain" description="ABC transporter" evidence="5">
    <location>
        <begin position="2"/>
        <end position="246"/>
    </location>
</feature>
<reference evidence="6 7" key="1">
    <citation type="journal article" date="2012" name="J. Bacteriol.">
        <title>Draft genome of Streptomyces tsukubaensis NRRL 18488, the producer of the clinically important immunosuppressant tacrolimus (FK506).</title>
        <authorList>
            <person name="Barreiro C."/>
            <person name="Prieto C."/>
            <person name="Sola-Landa A."/>
            <person name="Solera E."/>
            <person name="Martinez-Castro M."/>
            <person name="Perez-Redondo R."/>
            <person name="Garcia-Estrada C."/>
            <person name="Aparicio J.F."/>
            <person name="Fernandez-Martinez L.T."/>
            <person name="Santos-Aberturas J."/>
            <person name="Salehi-Najafabadi Z."/>
            <person name="Rodriguez-Garcia A."/>
            <person name="Tauch A."/>
            <person name="Martin J.F."/>
        </authorList>
    </citation>
    <scope>NUCLEOTIDE SEQUENCE [LARGE SCALE GENOMIC DNA]</scope>
    <source>
        <strain evidence="7">DSM 42081 / NBRC 108919 / NRRL 18488 / 9993</strain>
    </source>
</reference>
<protein>
    <submittedName>
        <fullName evidence="6">Peptide ABC transporter ATP-binding protein</fullName>
    </submittedName>
</protein>
<dbReference type="InterPro" id="IPR050319">
    <property type="entry name" value="ABC_transp_ATP-bind"/>
</dbReference>
<proteinExistence type="inferred from homology"/>
<comment type="similarity">
    <text evidence="1">Belongs to the ABC transporter superfamily.</text>
</comment>
<dbReference type="InterPro" id="IPR017871">
    <property type="entry name" value="ABC_transporter-like_CS"/>
</dbReference>
<accession>A0A7G3UVN8</accession>
<evidence type="ECO:0000313" key="7">
    <source>
        <dbReference type="Proteomes" id="UP000005940"/>
    </source>
</evidence>
<keyword evidence="2" id="KW-0813">Transport</keyword>
<dbReference type="InterPro" id="IPR003439">
    <property type="entry name" value="ABC_transporter-like_ATP-bd"/>
</dbReference>
<dbReference type="Proteomes" id="UP000005940">
    <property type="component" value="Chromosome"/>
</dbReference>
<name>A0A7G3UVN8_STRT9</name>
<keyword evidence="7" id="KW-1185">Reference proteome</keyword>
<dbReference type="SUPFAM" id="SSF52540">
    <property type="entry name" value="P-loop containing nucleoside triphosphate hydrolases"/>
    <property type="match status" value="1"/>
</dbReference>
<dbReference type="GO" id="GO:0055085">
    <property type="term" value="P:transmembrane transport"/>
    <property type="evidence" value="ECO:0007669"/>
    <property type="project" value="UniProtKB-ARBA"/>
</dbReference>
<dbReference type="GO" id="GO:0005524">
    <property type="term" value="F:ATP binding"/>
    <property type="evidence" value="ECO:0007669"/>
    <property type="project" value="UniProtKB-KW"/>
</dbReference>
<dbReference type="SMART" id="SM00382">
    <property type="entry name" value="AAA"/>
    <property type="match status" value="1"/>
</dbReference>
<dbReference type="Gene3D" id="3.40.50.300">
    <property type="entry name" value="P-loop containing nucleotide triphosphate hydrolases"/>
    <property type="match status" value="1"/>
</dbReference>
<dbReference type="Pfam" id="PF00005">
    <property type="entry name" value="ABC_tran"/>
    <property type="match status" value="1"/>
</dbReference>
<evidence type="ECO:0000259" key="5">
    <source>
        <dbReference type="PROSITE" id="PS50893"/>
    </source>
</evidence>
<dbReference type="EMBL" id="CP029159">
    <property type="protein sequence ID" value="QKM71972.1"/>
    <property type="molecule type" value="Genomic_DNA"/>
</dbReference>
<dbReference type="GO" id="GO:0016887">
    <property type="term" value="F:ATP hydrolysis activity"/>
    <property type="evidence" value="ECO:0007669"/>
    <property type="project" value="InterPro"/>
</dbReference>
<dbReference type="AlphaFoldDB" id="A0A7G3UVN8"/>
<dbReference type="InterPro" id="IPR003593">
    <property type="entry name" value="AAA+_ATPase"/>
</dbReference>
<dbReference type="InterPro" id="IPR027417">
    <property type="entry name" value="P-loop_NTPase"/>
</dbReference>
<organism evidence="6 7">
    <name type="scientific">Streptomyces tsukubensis (strain DSM 42081 / NBRC 108919 / NRRL 18488 / 9993)</name>
    <dbReference type="NCBI Taxonomy" id="1114943"/>
    <lineage>
        <taxon>Bacteria</taxon>
        <taxon>Bacillati</taxon>
        <taxon>Actinomycetota</taxon>
        <taxon>Actinomycetes</taxon>
        <taxon>Kitasatosporales</taxon>
        <taxon>Streptomycetaceae</taxon>
        <taxon>Streptomyces</taxon>
    </lineage>
</organism>
<keyword evidence="3" id="KW-0547">Nucleotide-binding</keyword>
<sequence>MLAADQVSYSYRSSRSHGRPVLDRVSLAVRPGESLAVVGESGTGKTTLLRLLLGLARPTSGAVRFEGEELRPRDRAQLRRFRSAVQCVFQDPYASLDPRRRVGDTVAEPLRSLGLADRRAAVPRVAAALTAVGLPPEAAGRYPHEFSGGQRQRIAIARATVCDPRVLLADEPVSALDVTTRVKVVDLLHQLREERGLALVMVSHDLSVVASLCDRTAVLEGGRVVESGPTGAVLGAPEHPYTARLVASVPSLARSLPGG</sequence>
<dbReference type="PROSITE" id="PS00211">
    <property type="entry name" value="ABC_TRANSPORTER_1"/>
    <property type="match status" value="1"/>
</dbReference>
<dbReference type="PANTHER" id="PTHR43776:SF7">
    <property type="entry name" value="D,D-DIPEPTIDE TRANSPORT ATP-BINDING PROTEIN DDPF-RELATED"/>
    <property type="match status" value="1"/>
</dbReference>
<dbReference type="PANTHER" id="PTHR43776">
    <property type="entry name" value="TRANSPORT ATP-BINDING PROTEIN"/>
    <property type="match status" value="1"/>
</dbReference>
<dbReference type="CDD" id="cd03257">
    <property type="entry name" value="ABC_NikE_OppD_transporters"/>
    <property type="match status" value="1"/>
</dbReference>
<evidence type="ECO:0000256" key="4">
    <source>
        <dbReference type="ARBA" id="ARBA00022840"/>
    </source>
</evidence>
<evidence type="ECO:0000256" key="1">
    <source>
        <dbReference type="ARBA" id="ARBA00005417"/>
    </source>
</evidence>
<dbReference type="PROSITE" id="PS50893">
    <property type="entry name" value="ABC_TRANSPORTER_2"/>
    <property type="match status" value="1"/>
</dbReference>
<keyword evidence="4 6" id="KW-0067">ATP-binding</keyword>
<gene>
    <name evidence="6" type="ORF">STSU_029000</name>
</gene>
<evidence type="ECO:0000313" key="6">
    <source>
        <dbReference type="EMBL" id="QKM71972.1"/>
    </source>
</evidence>